<feature type="region of interest" description="Disordered" evidence="1">
    <location>
        <begin position="281"/>
        <end position="325"/>
    </location>
</feature>
<dbReference type="SUPFAM" id="SSF52949">
    <property type="entry name" value="Macro domain-like"/>
    <property type="match status" value="1"/>
</dbReference>
<reference evidence="2 3" key="1">
    <citation type="journal article" date="2015" name="Sci. Rep.">
        <title>Genome of the facultative scuticociliatosis pathogen Pseudocohnilembus persalinus provides insight into its virulence through horizontal gene transfer.</title>
        <authorList>
            <person name="Xiong J."/>
            <person name="Wang G."/>
            <person name="Cheng J."/>
            <person name="Tian M."/>
            <person name="Pan X."/>
            <person name="Warren A."/>
            <person name="Jiang C."/>
            <person name="Yuan D."/>
            <person name="Miao W."/>
        </authorList>
    </citation>
    <scope>NUCLEOTIDE SEQUENCE [LARGE SCALE GENOMIC DNA]</scope>
    <source>
        <strain evidence="2">36N120E</strain>
    </source>
</reference>
<evidence type="ECO:0000313" key="2">
    <source>
        <dbReference type="EMBL" id="KRX00334.1"/>
    </source>
</evidence>
<dbReference type="Proteomes" id="UP000054937">
    <property type="component" value="Unassembled WGS sequence"/>
</dbReference>
<feature type="region of interest" description="Disordered" evidence="1">
    <location>
        <begin position="528"/>
        <end position="547"/>
    </location>
</feature>
<feature type="compositionally biased region" description="Polar residues" evidence="1">
    <location>
        <begin position="215"/>
        <end position="228"/>
    </location>
</feature>
<dbReference type="EMBL" id="LDAU01000194">
    <property type="protein sequence ID" value="KRX00334.1"/>
    <property type="molecule type" value="Genomic_DNA"/>
</dbReference>
<keyword evidence="3" id="KW-1185">Reference proteome</keyword>
<evidence type="ECO:0000256" key="1">
    <source>
        <dbReference type="SAM" id="MobiDB-lite"/>
    </source>
</evidence>
<feature type="compositionally biased region" description="Low complexity" evidence="1">
    <location>
        <begin position="290"/>
        <end position="305"/>
    </location>
</feature>
<comment type="caution">
    <text evidence="2">The sequence shown here is derived from an EMBL/GenBank/DDBJ whole genome shotgun (WGS) entry which is preliminary data.</text>
</comment>
<name>A0A0V0QDQ2_PSEPJ</name>
<evidence type="ECO:0000313" key="3">
    <source>
        <dbReference type="Proteomes" id="UP000054937"/>
    </source>
</evidence>
<proteinExistence type="predicted"/>
<gene>
    <name evidence="2" type="ORF">PPERSA_10833</name>
</gene>
<feature type="compositionally biased region" description="Polar residues" evidence="1">
    <location>
        <begin position="532"/>
        <end position="547"/>
    </location>
</feature>
<dbReference type="InParanoid" id="A0A0V0QDQ2"/>
<protein>
    <submittedName>
        <fullName evidence="2">Uncharacterized protein</fullName>
    </submittedName>
</protein>
<feature type="compositionally biased region" description="Low complexity" evidence="1">
    <location>
        <begin position="315"/>
        <end position="325"/>
    </location>
</feature>
<dbReference type="AlphaFoldDB" id="A0A0V0QDQ2"/>
<feature type="region of interest" description="Disordered" evidence="1">
    <location>
        <begin position="195"/>
        <end position="254"/>
    </location>
</feature>
<dbReference type="InterPro" id="IPR043472">
    <property type="entry name" value="Macro_dom-like"/>
</dbReference>
<organism evidence="2 3">
    <name type="scientific">Pseudocohnilembus persalinus</name>
    <name type="common">Ciliate</name>
    <dbReference type="NCBI Taxonomy" id="266149"/>
    <lineage>
        <taxon>Eukaryota</taxon>
        <taxon>Sar</taxon>
        <taxon>Alveolata</taxon>
        <taxon>Ciliophora</taxon>
        <taxon>Intramacronucleata</taxon>
        <taxon>Oligohymenophorea</taxon>
        <taxon>Scuticociliatia</taxon>
        <taxon>Philasterida</taxon>
        <taxon>Pseudocohnilembidae</taxon>
        <taxon>Pseudocohnilembus</taxon>
    </lineage>
</organism>
<accession>A0A0V0QDQ2</accession>
<feature type="compositionally biased region" description="Low complexity" evidence="1">
    <location>
        <begin position="195"/>
        <end position="214"/>
    </location>
</feature>
<sequence>MGLCTSSEEDQDKNRSNAQSNKSFFLFEIDNLKIIFTKEELYQTNIDTLIVVQDQQLSGKFNQQTKQILNKIDNQVKINEIKNDFLQEENAFNIHKDEIEQQNYIDQTERARTITKNYNYANNNNDKNQNRNISKFLSNSRNLSMILERPPDHAVQQHNKIQGISNSSSIKQPIQNSFQNTAYLNHSNLKLQMQQQQLKNQNAKKSFTNNNNNNYYDSQNRLTEQSTGEDFPAQNGRQKRKKNGQLSILQDNLRETKNISKISEVDDEKDRDSQINNHSNYKEQSFSQQQDNTQNTNNYTNNNNEIKNHEKNNQHHNNIKNNDINNDISQTKQQKNGQTNTNKSSLHQNYYNNNRFLSNSSFLIPQNIEFQYCFKLGTVFQLESIANLQKYLINAVLESYKGAKCFENKDQEIIFLIETFKSCLILTFQKLQQKQIGFPLMLYNQTFLSQQEILDIFIYVIREFSSEHKNQSCGKDKEIIIQYQEDETLKTFKETQTKEFVKQKKQLYDTIIDTSRSENNSYLTIRNEDDQIPSQDQSYTPNSQPNTLNQSQLKFIHNL</sequence>